<feature type="region of interest" description="Disordered" evidence="1">
    <location>
        <begin position="125"/>
        <end position="144"/>
    </location>
</feature>
<evidence type="ECO:0000313" key="3">
    <source>
        <dbReference type="Proteomes" id="UP000663840"/>
    </source>
</evidence>
<protein>
    <submittedName>
        <fullName evidence="2">Uncharacterized protein</fullName>
    </submittedName>
</protein>
<name>A0A8H3AAU3_9AGAM</name>
<evidence type="ECO:0000313" key="2">
    <source>
        <dbReference type="EMBL" id="CAE6416458.1"/>
    </source>
</evidence>
<feature type="compositionally biased region" description="Polar residues" evidence="1">
    <location>
        <begin position="28"/>
        <end position="48"/>
    </location>
</feature>
<dbReference type="Proteomes" id="UP000663840">
    <property type="component" value="Unassembled WGS sequence"/>
</dbReference>
<organism evidence="2 3">
    <name type="scientific">Rhizoctonia solani</name>
    <dbReference type="NCBI Taxonomy" id="456999"/>
    <lineage>
        <taxon>Eukaryota</taxon>
        <taxon>Fungi</taxon>
        <taxon>Dikarya</taxon>
        <taxon>Basidiomycota</taxon>
        <taxon>Agaricomycotina</taxon>
        <taxon>Agaricomycetes</taxon>
        <taxon>Cantharellales</taxon>
        <taxon>Ceratobasidiaceae</taxon>
        <taxon>Rhizoctonia</taxon>
    </lineage>
</organism>
<feature type="region of interest" description="Disordered" evidence="1">
    <location>
        <begin position="26"/>
        <end position="76"/>
    </location>
</feature>
<gene>
    <name evidence="2" type="ORF">RDB_LOCUS49582</name>
</gene>
<evidence type="ECO:0000256" key="1">
    <source>
        <dbReference type="SAM" id="MobiDB-lite"/>
    </source>
</evidence>
<reference evidence="2" key="1">
    <citation type="submission" date="2021-01" db="EMBL/GenBank/DDBJ databases">
        <authorList>
            <person name="Kaushik A."/>
        </authorList>
    </citation>
    <scope>NUCLEOTIDE SEQUENCE</scope>
    <source>
        <strain evidence="2">AG1-1A</strain>
    </source>
</reference>
<proteinExistence type="predicted"/>
<dbReference type="AlphaFoldDB" id="A0A8H3AAU3"/>
<dbReference type="EMBL" id="CAJMWR010001135">
    <property type="protein sequence ID" value="CAE6416458.1"/>
    <property type="molecule type" value="Genomic_DNA"/>
</dbReference>
<sequence length="144" mass="15642">MPACATSGLQPSPPHTNLISCPFDFNMNPPTIQTDNLSPRTGETTQMDRSMPATAVPPSSPSTGIPRLPSQNFDSPSLDISISTILGNASTSEPAIAQQVDKVKQLSQENSELEQRLREIEKRLKDVEEKDRKRKSLQPAAATS</sequence>
<accession>A0A8H3AAU3</accession>
<comment type="caution">
    <text evidence="2">The sequence shown here is derived from an EMBL/GenBank/DDBJ whole genome shotgun (WGS) entry which is preliminary data.</text>
</comment>